<evidence type="ECO:0000256" key="1">
    <source>
        <dbReference type="SAM" id="MobiDB-lite"/>
    </source>
</evidence>
<dbReference type="RefSeq" id="XP_064667819.1">
    <property type="nucleotide sequence ID" value="XM_064817971.1"/>
</dbReference>
<reference evidence="2" key="2">
    <citation type="submission" date="2023-05" db="EMBL/GenBank/DDBJ databases">
        <authorList>
            <consortium name="Lawrence Berkeley National Laboratory"/>
            <person name="Steindorff A."/>
            <person name="Hensen N."/>
            <person name="Bonometti L."/>
            <person name="Westerberg I."/>
            <person name="Brannstrom I.O."/>
            <person name="Guillou S."/>
            <person name="Cros-Aarteil S."/>
            <person name="Calhoun S."/>
            <person name="Haridas S."/>
            <person name="Kuo A."/>
            <person name="Mondo S."/>
            <person name="Pangilinan J."/>
            <person name="Riley R."/>
            <person name="Labutti K."/>
            <person name="Andreopoulos B."/>
            <person name="Lipzen A."/>
            <person name="Chen C."/>
            <person name="Yanf M."/>
            <person name="Daum C."/>
            <person name="Ng V."/>
            <person name="Clum A."/>
            <person name="Ohm R."/>
            <person name="Martin F."/>
            <person name="Silar P."/>
            <person name="Natvig D."/>
            <person name="Lalanne C."/>
            <person name="Gautier V."/>
            <person name="Ament-Velasquez S.L."/>
            <person name="Kruys A."/>
            <person name="Hutchinson M.I."/>
            <person name="Powell A.J."/>
            <person name="Barry K."/>
            <person name="Miller A.N."/>
            <person name="Grigoriev I.V."/>
            <person name="Debuchy R."/>
            <person name="Gladieux P."/>
            <person name="Thoren M.H."/>
            <person name="Johannesson H."/>
        </authorList>
    </citation>
    <scope>NUCLEOTIDE SEQUENCE</scope>
    <source>
        <strain evidence="2">CBS 508.74</strain>
    </source>
</reference>
<comment type="caution">
    <text evidence="2">The sequence shown here is derived from an EMBL/GenBank/DDBJ whole genome shotgun (WGS) entry which is preliminary data.</text>
</comment>
<evidence type="ECO:0000313" key="2">
    <source>
        <dbReference type="EMBL" id="KAK4110249.1"/>
    </source>
</evidence>
<name>A0AAN6TAM7_9PEZI</name>
<feature type="compositionally biased region" description="Polar residues" evidence="1">
    <location>
        <begin position="60"/>
        <end position="69"/>
    </location>
</feature>
<protein>
    <submittedName>
        <fullName evidence="2">Uncharacterized protein</fullName>
    </submittedName>
</protein>
<evidence type="ECO:0000313" key="3">
    <source>
        <dbReference type="Proteomes" id="UP001302812"/>
    </source>
</evidence>
<dbReference type="GeneID" id="89942096"/>
<keyword evidence="3" id="KW-1185">Reference proteome</keyword>
<proteinExistence type="predicted"/>
<organism evidence="2 3">
    <name type="scientific">Canariomyces notabilis</name>
    <dbReference type="NCBI Taxonomy" id="2074819"/>
    <lineage>
        <taxon>Eukaryota</taxon>
        <taxon>Fungi</taxon>
        <taxon>Dikarya</taxon>
        <taxon>Ascomycota</taxon>
        <taxon>Pezizomycotina</taxon>
        <taxon>Sordariomycetes</taxon>
        <taxon>Sordariomycetidae</taxon>
        <taxon>Sordariales</taxon>
        <taxon>Chaetomiaceae</taxon>
        <taxon>Canariomyces</taxon>
    </lineage>
</organism>
<dbReference type="Proteomes" id="UP001302812">
    <property type="component" value="Unassembled WGS sequence"/>
</dbReference>
<sequence length="440" mass="49438">MLNTKAKASLFKSVLPTIHHPLPLTERQSDRLLNLINTSFRKQLDKEHGFLPKAPRVVNQLPNTSSSPEASAPANHVPSRPVDRHVHAVLNNPLFTRSTTVEQGSDPRRLCDAHKAVFEEAVMRGLMNIPRAYGFLKNILLILKDSTTSTTLKPTEHYGMKDTGVGLLVVRWLWASGLERSLDFLRYKGFTEKLTRFMVCEDLEDLIWVWIDRLIKAECDRGPQDSGYPLHSAELLKLLVIAKMSSGSDVQLAKGYAAVLKGESLYKENSSSTSGLMPAWVRVATETTSATNVWQEKPPVDLFEKFVWANREDKTVKADRIRAHLSLYHPTKPSPDLAVQHLAAKRTWDGVKQFMPLNPFGEELPNPVRRLLRLSVDTLVCLSHAGRVEEANNIVETLKTRLRYPDGRPVIDTYIKHDSGAGSTWSSIWSPKWPGASIES</sequence>
<gene>
    <name evidence="2" type="ORF">N656DRAFT_800150</name>
</gene>
<dbReference type="AlphaFoldDB" id="A0AAN6TAM7"/>
<reference evidence="2" key="1">
    <citation type="journal article" date="2023" name="Mol. Phylogenet. Evol.">
        <title>Genome-scale phylogeny and comparative genomics of the fungal order Sordariales.</title>
        <authorList>
            <person name="Hensen N."/>
            <person name="Bonometti L."/>
            <person name="Westerberg I."/>
            <person name="Brannstrom I.O."/>
            <person name="Guillou S."/>
            <person name="Cros-Aarteil S."/>
            <person name="Calhoun S."/>
            <person name="Haridas S."/>
            <person name="Kuo A."/>
            <person name="Mondo S."/>
            <person name="Pangilinan J."/>
            <person name="Riley R."/>
            <person name="LaButti K."/>
            <person name="Andreopoulos B."/>
            <person name="Lipzen A."/>
            <person name="Chen C."/>
            <person name="Yan M."/>
            <person name="Daum C."/>
            <person name="Ng V."/>
            <person name="Clum A."/>
            <person name="Steindorff A."/>
            <person name="Ohm R.A."/>
            <person name="Martin F."/>
            <person name="Silar P."/>
            <person name="Natvig D.O."/>
            <person name="Lalanne C."/>
            <person name="Gautier V."/>
            <person name="Ament-Velasquez S.L."/>
            <person name="Kruys A."/>
            <person name="Hutchinson M.I."/>
            <person name="Powell A.J."/>
            <person name="Barry K."/>
            <person name="Miller A.N."/>
            <person name="Grigoriev I.V."/>
            <person name="Debuchy R."/>
            <person name="Gladieux P."/>
            <person name="Hiltunen Thoren M."/>
            <person name="Johannesson H."/>
        </authorList>
    </citation>
    <scope>NUCLEOTIDE SEQUENCE</scope>
    <source>
        <strain evidence="2">CBS 508.74</strain>
    </source>
</reference>
<dbReference type="EMBL" id="MU853351">
    <property type="protein sequence ID" value="KAK4110249.1"/>
    <property type="molecule type" value="Genomic_DNA"/>
</dbReference>
<feature type="region of interest" description="Disordered" evidence="1">
    <location>
        <begin position="51"/>
        <end position="82"/>
    </location>
</feature>
<accession>A0AAN6TAM7</accession>